<name>A0A2R6AD15_9ARCH</name>
<sequence>MMLKLPPRIKVLEALGAVADGRVRVVSEKTYKVRASTGNREYTVRIEDGRVSSDDNGTFYRNYIGYPIIAVLMVKGELSYDKEVAEALRGIPWKTLNEKEKSYSKVEQIVKQLVEKRGVEWSKVEQVVQKVMQELKQKRFEKL</sequence>
<dbReference type="AlphaFoldDB" id="A0A2R6AD15"/>
<dbReference type="Proteomes" id="UP000240880">
    <property type="component" value="Unassembled WGS sequence"/>
</dbReference>
<accession>A0A2R6AD15</accession>
<dbReference type="PIRSF" id="PIRSF014422">
    <property type="entry name" value="UCP014422"/>
    <property type="match status" value="1"/>
</dbReference>
<dbReference type="EMBL" id="NEXC01000005">
    <property type="protein sequence ID" value="PSN84294.1"/>
    <property type="molecule type" value="Genomic_DNA"/>
</dbReference>
<comment type="caution">
    <text evidence="1">The sequence shown here is derived from an EMBL/GenBank/DDBJ whole genome shotgun (WGS) entry which is preliminary data.</text>
</comment>
<organism evidence="1 2">
    <name type="scientific">Candidatus Marsarchaeota G1 archaeon OSP_D</name>
    <dbReference type="NCBI Taxonomy" id="1978155"/>
    <lineage>
        <taxon>Archaea</taxon>
        <taxon>Candidatus Marsarchaeota</taxon>
        <taxon>Candidatus Marsarchaeota group 1</taxon>
    </lineage>
</organism>
<reference evidence="1 2" key="1">
    <citation type="submission" date="2017-04" db="EMBL/GenBank/DDBJ databases">
        <title>Novel microbial lineages endemic to geothermal iron-oxide mats fill important gaps in the evolutionary history of Archaea.</title>
        <authorList>
            <person name="Jay Z.J."/>
            <person name="Beam J.P."/>
            <person name="Dlakic M."/>
            <person name="Rusch D.B."/>
            <person name="Kozubal M.A."/>
            <person name="Inskeep W.P."/>
        </authorList>
    </citation>
    <scope>NUCLEOTIDE SEQUENCE [LARGE SCALE GENOMIC DNA]</scope>
    <source>
        <strain evidence="1">OSP_D</strain>
    </source>
</reference>
<protein>
    <submittedName>
        <fullName evidence="1">Uncharacterized protein</fullName>
    </submittedName>
</protein>
<evidence type="ECO:0000313" key="1">
    <source>
        <dbReference type="EMBL" id="PSN84294.1"/>
    </source>
</evidence>
<evidence type="ECO:0000313" key="2">
    <source>
        <dbReference type="Proteomes" id="UP000240880"/>
    </source>
</evidence>
<gene>
    <name evidence="1" type="ORF">B9Q01_01695</name>
</gene>
<proteinExistence type="predicted"/>
<dbReference type="InterPro" id="IPR016618">
    <property type="entry name" value="UCP014422"/>
</dbReference>